<gene>
    <name evidence="2" type="ORF">BD324DRAFT_682555</name>
</gene>
<dbReference type="AlphaFoldDB" id="A0A1Y1UCR3"/>
<comment type="caution">
    <text evidence="2">The sequence shown here is derived from an EMBL/GenBank/DDBJ whole genome shotgun (WGS) entry which is preliminary data.</text>
</comment>
<dbReference type="GeneID" id="33560963"/>
<sequence>MLAIVTFVCLLLSFTISAAPTPKAVFRQSYFKRQGDAASTDLTVVKFAALAESLESTFYAQGLAKFGESDCLNAGISNAQVFLDQIKIIAEDEKIHLTTLQAVAQSLGSDTSDVDTCQFDFSAALGSVKTFLQTARVLEFIGVDAYIGGATLSSDKSLLVSAAEILTVEARHSSQLNAFNGGSSIPNAFDMVLSPQQVLSVAAPFISGGCDPMAALGLQPTPALSLTNAEAIGTGTSLTFGGAGLEGQDQSTLFCNMIVGGASEALVFPIPSCVVPDGLDGPVHIFVTNSETPLSANIVGQDAGIIVAGPVVTFIDAVSSSEAELLLGQVSAASGHIASPKVIEKIIVISGGVGTT</sequence>
<evidence type="ECO:0000256" key="1">
    <source>
        <dbReference type="SAM" id="SignalP"/>
    </source>
</evidence>
<reference evidence="2 3" key="1">
    <citation type="submission" date="2017-03" db="EMBL/GenBank/DDBJ databases">
        <title>Widespread Adenine N6-methylation of Active Genes in Fungi.</title>
        <authorList>
            <consortium name="DOE Joint Genome Institute"/>
            <person name="Mondo S.J."/>
            <person name="Dannebaum R.O."/>
            <person name="Kuo R.C."/>
            <person name="Louie K.B."/>
            <person name="Bewick A.J."/>
            <person name="Labutti K."/>
            <person name="Haridas S."/>
            <person name="Kuo A."/>
            <person name="Salamov A."/>
            <person name="Ahrendt S.R."/>
            <person name="Lau R."/>
            <person name="Bowen B.P."/>
            <person name="Lipzen A."/>
            <person name="Sullivan W."/>
            <person name="Andreopoulos W.B."/>
            <person name="Clum A."/>
            <person name="Lindquist E."/>
            <person name="Daum C."/>
            <person name="Northen T.R."/>
            <person name="Ramamoorthy G."/>
            <person name="Schmitz R.J."/>
            <person name="Gryganskyi A."/>
            <person name="Culley D."/>
            <person name="Magnuson J."/>
            <person name="James T.Y."/>
            <person name="O'Malley M.A."/>
            <person name="Stajich J.E."/>
            <person name="Spatafora J.W."/>
            <person name="Visel A."/>
            <person name="Grigoriev I.V."/>
        </authorList>
    </citation>
    <scope>NUCLEOTIDE SEQUENCE [LARGE SCALE GENOMIC DNA]</scope>
    <source>
        <strain evidence="2 3">NRRL Y-17943</strain>
    </source>
</reference>
<feature type="chain" id="PRO_5012349923" evidence="1">
    <location>
        <begin position="19"/>
        <end position="356"/>
    </location>
</feature>
<evidence type="ECO:0000313" key="3">
    <source>
        <dbReference type="Proteomes" id="UP000193218"/>
    </source>
</evidence>
<organism evidence="2 3">
    <name type="scientific">Kockovaella imperatae</name>
    <dbReference type="NCBI Taxonomy" id="4999"/>
    <lineage>
        <taxon>Eukaryota</taxon>
        <taxon>Fungi</taxon>
        <taxon>Dikarya</taxon>
        <taxon>Basidiomycota</taxon>
        <taxon>Agaricomycotina</taxon>
        <taxon>Tremellomycetes</taxon>
        <taxon>Tremellales</taxon>
        <taxon>Cuniculitremaceae</taxon>
        <taxon>Kockovaella</taxon>
    </lineage>
</organism>
<dbReference type="InterPro" id="IPR009078">
    <property type="entry name" value="Ferritin-like_SF"/>
</dbReference>
<name>A0A1Y1UCR3_9TREE</name>
<dbReference type="STRING" id="4999.A0A1Y1UCR3"/>
<dbReference type="Pfam" id="PF13668">
    <property type="entry name" value="Ferritin_2"/>
    <property type="match status" value="1"/>
</dbReference>
<evidence type="ECO:0000313" key="2">
    <source>
        <dbReference type="EMBL" id="ORX35802.1"/>
    </source>
</evidence>
<keyword evidence="3" id="KW-1185">Reference proteome</keyword>
<dbReference type="InParanoid" id="A0A1Y1UCR3"/>
<proteinExistence type="predicted"/>
<dbReference type="OrthoDB" id="1001765at2759"/>
<protein>
    <submittedName>
        <fullName evidence="2">Ferritin-like domain-domain-containing protein</fullName>
    </submittedName>
</protein>
<feature type="signal peptide" evidence="1">
    <location>
        <begin position="1"/>
        <end position="18"/>
    </location>
</feature>
<dbReference type="Proteomes" id="UP000193218">
    <property type="component" value="Unassembled WGS sequence"/>
</dbReference>
<keyword evidence="1" id="KW-0732">Signal</keyword>
<dbReference type="RefSeq" id="XP_021869966.1">
    <property type="nucleotide sequence ID" value="XM_022019154.1"/>
</dbReference>
<dbReference type="EMBL" id="NBSH01000010">
    <property type="protein sequence ID" value="ORX35802.1"/>
    <property type="molecule type" value="Genomic_DNA"/>
</dbReference>
<dbReference type="SUPFAM" id="SSF47240">
    <property type="entry name" value="Ferritin-like"/>
    <property type="match status" value="1"/>
</dbReference>
<accession>A0A1Y1UCR3</accession>